<comment type="caution">
    <text evidence="1">The sequence shown here is derived from an EMBL/GenBank/DDBJ whole genome shotgun (WGS) entry which is preliminary data.</text>
</comment>
<evidence type="ECO:0000313" key="2">
    <source>
        <dbReference type="Proteomes" id="UP001055879"/>
    </source>
</evidence>
<accession>A0ACB8XLW9</accession>
<name>A0ACB8XLW9_ARCLA</name>
<sequence length="217" mass="24289">MESVALEVGHDLTQVLPVNDGHSVDECLEFREFGGSDITDDLMRLLDKKYNEFTMAHRRHEMNETCGYVARDYEAEEKAVEEEKYYLPDGTPLILAKEKCQCTELLFKVNRRVDKGIHNLIIKALHLSPTLVADVNLQKTMASNIVLGGGSTLFLGLALRVKKTAEDFVGGTVTVYEGGGPRSAIIGGRVLAQLPDFREKLEYDEEAGMDEILRKRI</sequence>
<protein>
    <submittedName>
        <fullName evidence="1">Uncharacterized protein</fullName>
    </submittedName>
</protein>
<dbReference type="Proteomes" id="UP001055879">
    <property type="component" value="Linkage Group LG16"/>
</dbReference>
<keyword evidence="2" id="KW-1185">Reference proteome</keyword>
<organism evidence="1 2">
    <name type="scientific">Arctium lappa</name>
    <name type="common">Greater burdock</name>
    <name type="synonym">Lappa major</name>
    <dbReference type="NCBI Taxonomy" id="4217"/>
    <lineage>
        <taxon>Eukaryota</taxon>
        <taxon>Viridiplantae</taxon>
        <taxon>Streptophyta</taxon>
        <taxon>Embryophyta</taxon>
        <taxon>Tracheophyta</taxon>
        <taxon>Spermatophyta</taxon>
        <taxon>Magnoliopsida</taxon>
        <taxon>eudicotyledons</taxon>
        <taxon>Gunneridae</taxon>
        <taxon>Pentapetalae</taxon>
        <taxon>asterids</taxon>
        <taxon>campanulids</taxon>
        <taxon>Asterales</taxon>
        <taxon>Asteraceae</taxon>
        <taxon>Carduoideae</taxon>
        <taxon>Cardueae</taxon>
        <taxon>Arctiinae</taxon>
        <taxon>Arctium</taxon>
    </lineage>
</organism>
<evidence type="ECO:0000313" key="1">
    <source>
        <dbReference type="EMBL" id="KAI3668995.1"/>
    </source>
</evidence>
<gene>
    <name evidence="1" type="ORF">L6452_40213</name>
</gene>
<reference evidence="1 2" key="2">
    <citation type="journal article" date="2022" name="Mol. Ecol. Resour.">
        <title>The genomes of chicory, endive, great burdock and yacon provide insights into Asteraceae paleo-polyploidization history and plant inulin production.</title>
        <authorList>
            <person name="Fan W."/>
            <person name="Wang S."/>
            <person name="Wang H."/>
            <person name="Wang A."/>
            <person name="Jiang F."/>
            <person name="Liu H."/>
            <person name="Zhao H."/>
            <person name="Xu D."/>
            <person name="Zhang Y."/>
        </authorList>
    </citation>
    <scope>NUCLEOTIDE SEQUENCE [LARGE SCALE GENOMIC DNA]</scope>
    <source>
        <strain evidence="2">cv. Niubang</strain>
    </source>
</reference>
<dbReference type="EMBL" id="CM042062">
    <property type="protein sequence ID" value="KAI3668995.1"/>
    <property type="molecule type" value="Genomic_DNA"/>
</dbReference>
<reference evidence="2" key="1">
    <citation type="journal article" date="2022" name="Mol. Ecol. Resour.">
        <title>The genomes of chicory, endive, great burdock and yacon provide insights into Asteraceae palaeo-polyploidization history and plant inulin production.</title>
        <authorList>
            <person name="Fan W."/>
            <person name="Wang S."/>
            <person name="Wang H."/>
            <person name="Wang A."/>
            <person name="Jiang F."/>
            <person name="Liu H."/>
            <person name="Zhao H."/>
            <person name="Xu D."/>
            <person name="Zhang Y."/>
        </authorList>
    </citation>
    <scope>NUCLEOTIDE SEQUENCE [LARGE SCALE GENOMIC DNA]</scope>
    <source>
        <strain evidence="2">cv. Niubang</strain>
    </source>
</reference>
<proteinExistence type="predicted"/>